<dbReference type="Ensembl" id="ENSMMOT00000011004.1">
    <property type="protein sequence ID" value="ENSMMOP00000010820.1"/>
    <property type="gene ID" value="ENSMMOG00000008346.1"/>
</dbReference>
<evidence type="ECO:0000256" key="2">
    <source>
        <dbReference type="SAM" id="Phobius"/>
    </source>
</evidence>
<feature type="transmembrane region" description="Helical" evidence="2">
    <location>
        <begin position="95"/>
        <end position="121"/>
    </location>
</feature>
<accession>A0A3Q4B0R6</accession>
<name>A0A3Q4B0R6_MOLML</name>
<keyword evidence="5" id="KW-1185">Reference proteome</keyword>
<keyword evidence="2" id="KW-0812">Transmembrane</keyword>
<reference evidence="4" key="2">
    <citation type="submission" date="2025-09" db="UniProtKB">
        <authorList>
            <consortium name="Ensembl"/>
        </authorList>
    </citation>
    <scope>IDENTIFICATION</scope>
</reference>
<dbReference type="OMA" id="WKVCHLS"/>
<feature type="region of interest" description="Disordered" evidence="1">
    <location>
        <begin position="178"/>
        <end position="197"/>
    </location>
</feature>
<protein>
    <submittedName>
        <fullName evidence="4">Uncharacterized protein</fullName>
    </submittedName>
</protein>
<evidence type="ECO:0000256" key="1">
    <source>
        <dbReference type="SAM" id="MobiDB-lite"/>
    </source>
</evidence>
<evidence type="ECO:0000256" key="3">
    <source>
        <dbReference type="SAM" id="SignalP"/>
    </source>
</evidence>
<reference evidence="4" key="1">
    <citation type="submission" date="2025-08" db="UniProtKB">
        <authorList>
            <consortium name="Ensembl"/>
        </authorList>
    </citation>
    <scope>IDENTIFICATION</scope>
</reference>
<evidence type="ECO:0000313" key="4">
    <source>
        <dbReference type="Ensembl" id="ENSMMOP00000010820.1"/>
    </source>
</evidence>
<proteinExistence type="predicted"/>
<dbReference type="AlphaFoldDB" id="A0A3Q4B0R6"/>
<feature type="chain" id="PRO_5018690934" evidence="3">
    <location>
        <begin position="22"/>
        <end position="229"/>
    </location>
</feature>
<dbReference type="Proteomes" id="UP000261620">
    <property type="component" value="Unplaced"/>
</dbReference>
<keyword evidence="3" id="KW-0732">Signal</keyword>
<evidence type="ECO:0000313" key="5">
    <source>
        <dbReference type="Proteomes" id="UP000261620"/>
    </source>
</evidence>
<organism evidence="4 5">
    <name type="scientific">Mola mola</name>
    <name type="common">Ocean sunfish</name>
    <name type="synonym">Tetraodon mola</name>
    <dbReference type="NCBI Taxonomy" id="94237"/>
    <lineage>
        <taxon>Eukaryota</taxon>
        <taxon>Metazoa</taxon>
        <taxon>Chordata</taxon>
        <taxon>Craniata</taxon>
        <taxon>Vertebrata</taxon>
        <taxon>Euteleostomi</taxon>
        <taxon>Actinopterygii</taxon>
        <taxon>Neopterygii</taxon>
        <taxon>Teleostei</taxon>
        <taxon>Neoteleostei</taxon>
        <taxon>Acanthomorphata</taxon>
        <taxon>Eupercaria</taxon>
        <taxon>Tetraodontiformes</taxon>
        <taxon>Molidae</taxon>
        <taxon>Mola</taxon>
    </lineage>
</organism>
<keyword evidence="2" id="KW-1133">Transmembrane helix</keyword>
<feature type="compositionally biased region" description="Polar residues" evidence="1">
    <location>
        <begin position="184"/>
        <end position="197"/>
    </location>
</feature>
<keyword evidence="2" id="KW-0472">Membrane</keyword>
<sequence length="229" mass="25264">MHGLLFLLYCVEILGTLLCRAQNSTESLTTDSDSSFDQKNVTMNHPIASSDTPESGHVVTNVLPTAVTHFSSTKPTPIPNPKTIMPNILFFWREYFSIFLVTGGLIIACTILLVSTVLLSWKVCHLSRRIKALSSNAELISNSDYWMGSAKRMKRKSEAGPADSNVLMVDLGEAQWKTDKEGKTTTPRTRSASRQNWPLLNGSSNSRTLITCSSLPILHKLGLLSLILQ</sequence>
<feature type="signal peptide" evidence="3">
    <location>
        <begin position="1"/>
        <end position="21"/>
    </location>
</feature>
<dbReference type="STRING" id="94237.ENSMMOP00000010820"/>